<sequence length="229" mass="25530">MYDSYRLQYITVLCKVSKPRNPALSPKCLPLRRPDLLFVKPIILWRRKKGSLPENPQLQQHFNLFQTTGSSTSAARGSSPIFFLATFSKSGTTWLRALMFAVLNKSLYDVASPHHPLLTTGPHDCFPLLVLDNMLGNHDHNRPVTSLDHDHDDRDGGDVPPTSTTQLFATHLPYSLLPKSVTTSSSTCGVSKFVYVCRNPKDVFISLWIFASKVKAVAFFKITSIPNGA</sequence>
<keyword evidence="7" id="KW-1185">Reference proteome</keyword>
<evidence type="ECO:0000256" key="2">
    <source>
        <dbReference type="ARBA" id="ARBA00022679"/>
    </source>
</evidence>
<protein>
    <recommendedName>
        <fullName evidence="3">Sulfotransferase</fullName>
        <ecNumber evidence="3">2.8.2.-</ecNumber>
    </recommendedName>
</protein>
<proteinExistence type="inferred from homology"/>
<dbReference type="InterPro" id="IPR000863">
    <property type="entry name" value="Sulfotransferase_dom"/>
</dbReference>
<dbReference type="InterPro" id="IPR027417">
    <property type="entry name" value="P-loop_NTPase"/>
</dbReference>
<dbReference type="SUPFAM" id="SSF52540">
    <property type="entry name" value="P-loop containing nucleoside triphosphate hydrolases"/>
    <property type="match status" value="1"/>
</dbReference>
<evidence type="ECO:0000313" key="6">
    <source>
        <dbReference type="EMBL" id="RXH96057.1"/>
    </source>
</evidence>
<dbReference type="Gene3D" id="3.40.50.300">
    <property type="entry name" value="P-loop containing nucleotide triphosphate hydrolases"/>
    <property type="match status" value="1"/>
</dbReference>
<feature type="domain" description="Sulfotransferase" evidence="5">
    <location>
        <begin position="82"/>
        <end position="215"/>
    </location>
</feature>
<feature type="compositionally biased region" description="Basic and acidic residues" evidence="4">
    <location>
        <begin position="142"/>
        <end position="157"/>
    </location>
</feature>
<organism evidence="6 7">
    <name type="scientific">Malus domestica</name>
    <name type="common">Apple</name>
    <name type="synonym">Pyrus malus</name>
    <dbReference type="NCBI Taxonomy" id="3750"/>
    <lineage>
        <taxon>Eukaryota</taxon>
        <taxon>Viridiplantae</taxon>
        <taxon>Streptophyta</taxon>
        <taxon>Embryophyta</taxon>
        <taxon>Tracheophyta</taxon>
        <taxon>Spermatophyta</taxon>
        <taxon>Magnoliopsida</taxon>
        <taxon>eudicotyledons</taxon>
        <taxon>Gunneridae</taxon>
        <taxon>Pentapetalae</taxon>
        <taxon>rosids</taxon>
        <taxon>fabids</taxon>
        <taxon>Rosales</taxon>
        <taxon>Rosaceae</taxon>
        <taxon>Amygdaloideae</taxon>
        <taxon>Maleae</taxon>
        <taxon>Malus</taxon>
    </lineage>
</organism>
<keyword evidence="2 3" id="KW-0808">Transferase</keyword>
<dbReference type="EC" id="2.8.2.-" evidence="3"/>
<dbReference type="GO" id="GO:0008146">
    <property type="term" value="F:sulfotransferase activity"/>
    <property type="evidence" value="ECO:0007669"/>
    <property type="project" value="InterPro"/>
</dbReference>
<gene>
    <name evidence="6" type="ORF">DVH24_008557</name>
</gene>
<accession>A0A498JMG3</accession>
<evidence type="ECO:0000313" key="7">
    <source>
        <dbReference type="Proteomes" id="UP000290289"/>
    </source>
</evidence>
<dbReference type="EMBL" id="RDQH01000332">
    <property type="protein sequence ID" value="RXH96057.1"/>
    <property type="molecule type" value="Genomic_DNA"/>
</dbReference>
<reference evidence="6 7" key="1">
    <citation type="submission" date="2018-10" db="EMBL/GenBank/DDBJ databases">
        <title>A high-quality apple genome assembly.</title>
        <authorList>
            <person name="Hu J."/>
        </authorList>
    </citation>
    <scope>NUCLEOTIDE SEQUENCE [LARGE SCALE GENOMIC DNA]</scope>
    <source>
        <strain evidence="7">cv. HFTH1</strain>
        <tissue evidence="6">Young leaf</tissue>
    </source>
</reference>
<comment type="similarity">
    <text evidence="1 3">Belongs to the sulfotransferase 1 family.</text>
</comment>
<evidence type="ECO:0000256" key="3">
    <source>
        <dbReference type="RuleBase" id="RU361155"/>
    </source>
</evidence>
<evidence type="ECO:0000259" key="5">
    <source>
        <dbReference type="Pfam" id="PF00685"/>
    </source>
</evidence>
<dbReference type="Proteomes" id="UP000290289">
    <property type="component" value="Chromosome 6"/>
</dbReference>
<dbReference type="PANTHER" id="PTHR11783">
    <property type="entry name" value="SULFOTRANSFERASE SULT"/>
    <property type="match status" value="1"/>
</dbReference>
<comment type="caution">
    <text evidence="6">The sequence shown here is derived from an EMBL/GenBank/DDBJ whole genome shotgun (WGS) entry which is preliminary data.</text>
</comment>
<evidence type="ECO:0000256" key="4">
    <source>
        <dbReference type="SAM" id="MobiDB-lite"/>
    </source>
</evidence>
<name>A0A498JMG3_MALDO</name>
<evidence type="ECO:0000256" key="1">
    <source>
        <dbReference type="ARBA" id="ARBA00005771"/>
    </source>
</evidence>
<feature type="region of interest" description="Disordered" evidence="4">
    <location>
        <begin position="142"/>
        <end position="162"/>
    </location>
</feature>
<dbReference type="AlphaFoldDB" id="A0A498JMG3"/>
<dbReference type="Pfam" id="PF00685">
    <property type="entry name" value="Sulfotransfer_1"/>
    <property type="match status" value="1"/>
</dbReference>